<comment type="caution">
    <text evidence="3">The sequence shown here is derived from an EMBL/GenBank/DDBJ whole genome shotgun (WGS) entry which is preliminary data.</text>
</comment>
<dbReference type="RefSeq" id="WP_039096969.1">
    <property type="nucleotide sequence ID" value="NZ_JTDN01000002.1"/>
</dbReference>
<feature type="domain" description="PilZ" evidence="2">
    <location>
        <begin position="6"/>
        <end position="88"/>
    </location>
</feature>
<dbReference type="InterPro" id="IPR009875">
    <property type="entry name" value="PilZ_domain"/>
</dbReference>
<dbReference type="STRING" id="1572751.PK98_11000"/>
<dbReference type="EMBL" id="JTDN01000002">
    <property type="protein sequence ID" value="KHL24520.1"/>
    <property type="molecule type" value="Genomic_DNA"/>
</dbReference>
<dbReference type="Pfam" id="PF07238">
    <property type="entry name" value="PilZ"/>
    <property type="match status" value="1"/>
</dbReference>
<accession>A0A0B2BXC8</accession>
<gene>
    <name evidence="3" type="ORF">PK98_11000</name>
</gene>
<evidence type="ECO:0000313" key="3">
    <source>
        <dbReference type="EMBL" id="KHL24520.1"/>
    </source>
</evidence>
<dbReference type="SUPFAM" id="SSF141371">
    <property type="entry name" value="PilZ domain-like"/>
    <property type="match status" value="1"/>
</dbReference>
<reference evidence="3 4" key="1">
    <citation type="submission" date="2014-11" db="EMBL/GenBank/DDBJ databases">
        <title>Draft genome sequence of Kirrobacter mercurialis.</title>
        <authorList>
            <person name="Coil D.A."/>
            <person name="Eisen J.A."/>
        </authorList>
    </citation>
    <scope>NUCLEOTIDE SEQUENCE [LARGE SCALE GENOMIC DNA]</scope>
    <source>
        <strain evidence="3 4">Coronado</strain>
    </source>
</reference>
<evidence type="ECO:0000313" key="4">
    <source>
        <dbReference type="Proteomes" id="UP000030988"/>
    </source>
</evidence>
<dbReference type="OrthoDB" id="7391081at2"/>
<feature type="region of interest" description="Disordered" evidence="1">
    <location>
        <begin position="101"/>
        <end position="125"/>
    </location>
</feature>
<dbReference type="Proteomes" id="UP000030988">
    <property type="component" value="Unassembled WGS sequence"/>
</dbReference>
<sequence>MTNVDTRQVQRDSMFLLARLRVEEDGTEHQVRVRNLSAGGMMAEGQVDVVRGTAISVELRNLGWVRGAVAWRQDGRFGIAFAQEIDPSVVRVPVAGKADELESPRYTRTPASVTPTIDPTKLRRV</sequence>
<keyword evidence="4" id="KW-1185">Reference proteome</keyword>
<proteinExistence type="predicted"/>
<evidence type="ECO:0000259" key="2">
    <source>
        <dbReference type="Pfam" id="PF07238"/>
    </source>
</evidence>
<dbReference type="AlphaFoldDB" id="A0A0B2BXC8"/>
<organism evidence="3 4">
    <name type="scientific">Croceibacterium mercuriale</name>
    <dbReference type="NCBI Taxonomy" id="1572751"/>
    <lineage>
        <taxon>Bacteria</taxon>
        <taxon>Pseudomonadati</taxon>
        <taxon>Pseudomonadota</taxon>
        <taxon>Alphaproteobacteria</taxon>
        <taxon>Sphingomonadales</taxon>
        <taxon>Erythrobacteraceae</taxon>
        <taxon>Croceibacterium</taxon>
    </lineage>
</organism>
<dbReference type="GO" id="GO:0035438">
    <property type="term" value="F:cyclic-di-GMP binding"/>
    <property type="evidence" value="ECO:0007669"/>
    <property type="project" value="InterPro"/>
</dbReference>
<evidence type="ECO:0000256" key="1">
    <source>
        <dbReference type="SAM" id="MobiDB-lite"/>
    </source>
</evidence>
<protein>
    <submittedName>
        <fullName evidence="3">Pilus assembly protein PilZ</fullName>
    </submittedName>
</protein>
<name>A0A0B2BXC8_9SPHN</name>